<sequence length="62" mass="6964">MSEEFDPAPTHRACSIALKMVKVLKDEDVTCSFTRENICLLVIIMVCGHHGLSNIKKSLFDK</sequence>
<dbReference type="STRING" id="1519643.SAMN06295933_0919"/>
<dbReference type="AlphaFoldDB" id="A0A1X7CHV7"/>
<keyword evidence="2" id="KW-1185">Reference proteome</keyword>
<organism evidence="1 2">
    <name type="scientific">Desulfovibrio gilichinskyi</name>
    <dbReference type="NCBI Taxonomy" id="1519643"/>
    <lineage>
        <taxon>Bacteria</taxon>
        <taxon>Pseudomonadati</taxon>
        <taxon>Thermodesulfobacteriota</taxon>
        <taxon>Desulfovibrionia</taxon>
        <taxon>Desulfovibrionales</taxon>
        <taxon>Desulfovibrionaceae</taxon>
        <taxon>Desulfovibrio</taxon>
    </lineage>
</organism>
<evidence type="ECO:0000313" key="2">
    <source>
        <dbReference type="Proteomes" id="UP000192906"/>
    </source>
</evidence>
<dbReference type="RefSeq" id="WP_085098945.1">
    <property type="nucleotide sequence ID" value="NZ_FWZU01000001.1"/>
</dbReference>
<reference evidence="2" key="1">
    <citation type="submission" date="2017-04" db="EMBL/GenBank/DDBJ databases">
        <authorList>
            <person name="Varghese N."/>
            <person name="Submissions S."/>
        </authorList>
    </citation>
    <scope>NUCLEOTIDE SEQUENCE [LARGE SCALE GENOMIC DNA]</scope>
    <source>
        <strain evidence="2">K3S</strain>
    </source>
</reference>
<evidence type="ECO:0000313" key="1">
    <source>
        <dbReference type="EMBL" id="SME96884.1"/>
    </source>
</evidence>
<dbReference type="EMBL" id="FWZU01000001">
    <property type="protein sequence ID" value="SME96884.1"/>
    <property type="molecule type" value="Genomic_DNA"/>
</dbReference>
<accession>A0A1X7CHV7</accession>
<proteinExistence type="predicted"/>
<dbReference type="Proteomes" id="UP000192906">
    <property type="component" value="Unassembled WGS sequence"/>
</dbReference>
<gene>
    <name evidence="1" type="ORF">SAMN06295933_0919</name>
</gene>
<protein>
    <submittedName>
        <fullName evidence="1">Uncharacterized protein</fullName>
    </submittedName>
</protein>
<name>A0A1X7CHV7_9BACT</name>